<evidence type="ECO:0000313" key="3">
    <source>
        <dbReference type="EMBL" id="PRZ06482.1"/>
    </source>
</evidence>
<protein>
    <submittedName>
        <fullName evidence="3">Uncharacterized protein DUF4307</fullName>
    </submittedName>
</protein>
<keyword evidence="4" id="KW-1185">Reference proteome</keyword>
<evidence type="ECO:0000313" key="4">
    <source>
        <dbReference type="Proteomes" id="UP000239895"/>
    </source>
</evidence>
<keyword evidence="2" id="KW-0472">Membrane</keyword>
<feature type="region of interest" description="Disordered" evidence="1">
    <location>
        <begin position="1"/>
        <end position="29"/>
    </location>
</feature>
<proteinExistence type="predicted"/>
<dbReference type="Pfam" id="PF14155">
    <property type="entry name" value="DUF4307"/>
    <property type="match status" value="1"/>
</dbReference>
<name>A0ABX5EDK6_9MICO</name>
<feature type="transmembrane region" description="Helical" evidence="2">
    <location>
        <begin position="34"/>
        <end position="52"/>
    </location>
</feature>
<comment type="caution">
    <text evidence="3">The sequence shown here is derived from an EMBL/GenBank/DDBJ whole genome shotgun (WGS) entry which is preliminary data.</text>
</comment>
<evidence type="ECO:0000256" key="1">
    <source>
        <dbReference type="SAM" id="MobiDB-lite"/>
    </source>
</evidence>
<sequence>MTSEQSPTVPPGRYGDSPTTPATARRGPGRGAKVAIGVALAAAVGATAWFSFARTAADPVTAEMVGFEVVDAEHLDVTFQVHMPPGTTAVCTVDALSTSYAQVGTLEVPVGPVQDRTSAYTVTVGTSEEATAADVTACAPTGG</sequence>
<evidence type="ECO:0000256" key="2">
    <source>
        <dbReference type="SAM" id="Phobius"/>
    </source>
</evidence>
<organism evidence="3 4">
    <name type="scientific">Isoptericola halotolerans</name>
    <dbReference type="NCBI Taxonomy" id="300560"/>
    <lineage>
        <taxon>Bacteria</taxon>
        <taxon>Bacillati</taxon>
        <taxon>Actinomycetota</taxon>
        <taxon>Actinomycetes</taxon>
        <taxon>Micrococcales</taxon>
        <taxon>Promicromonosporaceae</taxon>
        <taxon>Isoptericola</taxon>
    </lineage>
</organism>
<dbReference type="EMBL" id="PVTX01000006">
    <property type="protein sequence ID" value="PRZ06482.1"/>
    <property type="molecule type" value="Genomic_DNA"/>
</dbReference>
<dbReference type="RefSeq" id="WP_106267699.1">
    <property type="nucleotide sequence ID" value="NZ_PVTX01000006.1"/>
</dbReference>
<keyword evidence="2" id="KW-1133">Transmembrane helix</keyword>
<dbReference type="InterPro" id="IPR025443">
    <property type="entry name" value="DUF4307"/>
</dbReference>
<gene>
    <name evidence="3" type="ORF">BCL65_106157</name>
</gene>
<accession>A0ABX5EDK6</accession>
<reference evidence="3 4" key="1">
    <citation type="submission" date="2018-03" db="EMBL/GenBank/DDBJ databases">
        <title>Comparative analysis of microorganisms from saline springs in Andes Mountain Range, Colombia.</title>
        <authorList>
            <person name="Rubin E."/>
        </authorList>
    </citation>
    <scope>NUCLEOTIDE SEQUENCE [LARGE SCALE GENOMIC DNA]</scope>
    <source>
        <strain evidence="3 4">CG 23</strain>
    </source>
</reference>
<keyword evidence="2" id="KW-0812">Transmembrane</keyword>
<dbReference type="Proteomes" id="UP000239895">
    <property type="component" value="Unassembled WGS sequence"/>
</dbReference>